<dbReference type="GO" id="GO:0006298">
    <property type="term" value="P:mismatch repair"/>
    <property type="evidence" value="ECO:0007669"/>
    <property type="project" value="TreeGrafter"/>
</dbReference>
<name>A0A8J2NJ78_9HEXA</name>
<dbReference type="PANTHER" id="PTHR11352:SF0">
    <property type="entry name" value="PROLIFERATING CELL NUCLEAR ANTIGEN"/>
    <property type="match status" value="1"/>
</dbReference>
<dbReference type="AlphaFoldDB" id="A0A8J2NJ78"/>
<dbReference type="GO" id="GO:0006275">
    <property type="term" value="P:regulation of DNA replication"/>
    <property type="evidence" value="ECO:0007669"/>
    <property type="project" value="InterPro"/>
</dbReference>
<evidence type="ECO:0000313" key="3">
    <source>
        <dbReference type="Proteomes" id="UP000708208"/>
    </source>
</evidence>
<dbReference type="Pfam" id="PF02747">
    <property type="entry name" value="PCNA_C"/>
    <property type="match status" value="1"/>
</dbReference>
<evidence type="ECO:0000259" key="1">
    <source>
        <dbReference type="Pfam" id="PF02747"/>
    </source>
</evidence>
<dbReference type="PANTHER" id="PTHR11352">
    <property type="entry name" value="PROLIFERATING CELL NUCLEAR ANTIGEN"/>
    <property type="match status" value="1"/>
</dbReference>
<dbReference type="GO" id="GO:0030337">
    <property type="term" value="F:DNA polymerase processivity factor activity"/>
    <property type="evidence" value="ECO:0007669"/>
    <property type="project" value="InterPro"/>
</dbReference>
<proteinExistence type="predicted"/>
<feature type="non-terminal residue" evidence="2">
    <location>
        <position position="58"/>
    </location>
</feature>
<dbReference type="InterPro" id="IPR000730">
    <property type="entry name" value="Pr_cel_nuc_antig"/>
</dbReference>
<dbReference type="GO" id="GO:0003677">
    <property type="term" value="F:DNA binding"/>
    <property type="evidence" value="ECO:0007669"/>
    <property type="project" value="InterPro"/>
</dbReference>
<reference evidence="2" key="1">
    <citation type="submission" date="2021-06" db="EMBL/GenBank/DDBJ databases">
        <authorList>
            <person name="Hodson N. C."/>
            <person name="Mongue J. A."/>
            <person name="Jaron S. K."/>
        </authorList>
    </citation>
    <scope>NUCLEOTIDE SEQUENCE</scope>
</reference>
<dbReference type="InterPro" id="IPR022649">
    <property type="entry name" value="Pr_cel_nuc_antig_C"/>
</dbReference>
<dbReference type="EMBL" id="CAJVCH010025938">
    <property type="protein sequence ID" value="CAG7699608.1"/>
    <property type="molecule type" value="Genomic_DNA"/>
</dbReference>
<keyword evidence="3" id="KW-1185">Reference proteome</keyword>
<feature type="domain" description="Proliferating cell nuclear antigen PCNA C-terminal" evidence="1">
    <location>
        <begin position="1"/>
        <end position="55"/>
    </location>
</feature>
<dbReference type="OrthoDB" id="534348at2759"/>
<sequence>MPSGEWSLIVRDLSQFGESIVISCAKKGVQFSFTGDIGTANVKLAQTSSSDEESISID</sequence>
<dbReference type="GO" id="GO:0006272">
    <property type="term" value="P:leading strand elongation"/>
    <property type="evidence" value="ECO:0007669"/>
    <property type="project" value="TreeGrafter"/>
</dbReference>
<dbReference type="GO" id="GO:0043626">
    <property type="term" value="C:PCNA complex"/>
    <property type="evidence" value="ECO:0007669"/>
    <property type="project" value="TreeGrafter"/>
</dbReference>
<evidence type="ECO:0000313" key="2">
    <source>
        <dbReference type="EMBL" id="CAG7699608.1"/>
    </source>
</evidence>
<comment type="caution">
    <text evidence="2">The sequence shown here is derived from an EMBL/GenBank/DDBJ whole genome shotgun (WGS) entry which is preliminary data.</text>
</comment>
<dbReference type="Proteomes" id="UP000708208">
    <property type="component" value="Unassembled WGS sequence"/>
</dbReference>
<dbReference type="GO" id="GO:0019985">
    <property type="term" value="P:translesion synthesis"/>
    <property type="evidence" value="ECO:0007669"/>
    <property type="project" value="TreeGrafter"/>
</dbReference>
<protein>
    <recommendedName>
        <fullName evidence="1">Proliferating cell nuclear antigen PCNA C-terminal domain-containing protein</fullName>
    </recommendedName>
</protein>
<accession>A0A8J2NJ78</accession>
<organism evidence="2 3">
    <name type="scientific">Allacma fusca</name>
    <dbReference type="NCBI Taxonomy" id="39272"/>
    <lineage>
        <taxon>Eukaryota</taxon>
        <taxon>Metazoa</taxon>
        <taxon>Ecdysozoa</taxon>
        <taxon>Arthropoda</taxon>
        <taxon>Hexapoda</taxon>
        <taxon>Collembola</taxon>
        <taxon>Symphypleona</taxon>
        <taxon>Sminthuridae</taxon>
        <taxon>Allacma</taxon>
    </lineage>
</organism>
<gene>
    <name evidence="2" type="ORF">AFUS01_LOCUS4176</name>
</gene>